<dbReference type="EMBL" id="KI546170">
    <property type="protein sequence ID" value="EST41407.1"/>
    <property type="molecule type" value="Genomic_DNA"/>
</dbReference>
<proteinExistence type="predicted"/>
<sequence length="158" mass="18050">MDAVKICVVGAEGSGKSQFIHKFCAFTAAATPRGQEDVWNKKFKIGSKTRMAEFFDSYGPTAQRREFIESMSKDDYIFVLYNGTSTASLLQALNDAEDVMQYAKGPKWLLLCNNWFGKQVLDNSREVMKFQQRINADYLVVDVQNKVGYPQVQKYLFQ</sequence>
<reference evidence="1 2" key="1">
    <citation type="journal article" date="2014" name="PLoS Genet.">
        <title>The Genome of Spironucleus salmonicida Highlights a Fish Pathogen Adapted to Fluctuating Environments.</title>
        <authorList>
            <person name="Xu F."/>
            <person name="Jerlstrom-Hultqvist J."/>
            <person name="Einarsson E."/>
            <person name="Astvaldsson A."/>
            <person name="Svard S.G."/>
            <person name="Andersson J.O."/>
        </authorList>
    </citation>
    <scope>NUCLEOTIDE SEQUENCE</scope>
    <source>
        <strain evidence="2">ATCC 50377</strain>
    </source>
</reference>
<gene>
    <name evidence="1" type="ORF">SS50377_19124</name>
    <name evidence="2" type="ORF">SS50377_26553</name>
</gene>
<organism evidence="1">
    <name type="scientific">Spironucleus salmonicida</name>
    <dbReference type="NCBI Taxonomy" id="348837"/>
    <lineage>
        <taxon>Eukaryota</taxon>
        <taxon>Metamonada</taxon>
        <taxon>Diplomonadida</taxon>
        <taxon>Hexamitidae</taxon>
        <taxon>Hexamitinae</taxon>
        <taxon>Spironucleus</taxon>
    </lineage>
</organism>
<dbReference type="InterPro" id="IPR027417">
    <property type="entry name" value="P-loop_NTPase"/>
</dbReference>
<evidence type="ECO:0000313" key="2">
    <source>
        <dbReference type="EMBL" id="KAH0572343.1"/>
    </source>
</evidence>
<evidence type="ECO:0000313" key="3">
    <source>
        <dbReference type="Proteomes" id="UP000018208"/>
    </source>
</evidence>
<dbReference type="GO" id="GO:0003924">
    <property type="term" value="F:GTPase activity"/>
    <property type="evidence" value="ECO:0007669"/>
    <property type="project" value="InterPro"/>
</dbReference>
<dbReference type="EMBL" id="AUWU02000006">
    <property type="protein sequence ID" value="KAH0572343.1"/>
    <property type="molecule type" value="Genomic_DNA"/>
</dbReference>
<dbReference type="SUPFAM" id="SSF52540">
    <property type="entry name" value="P-loop containing nucleoside triphosphate hydrolases"/>
    <property type="match status" value="1"/>
</dbReference>
<reference evidence="2" key="2">
    <citation type="submission" date="2020-12" db="EMBL/GenBank/DDBJ databases">
        <title>New Spironucleus salmonicida genome in near-complete chromosomes.</title>
        <authorList>
            <person name="Xu F."/>
            <person name="Kurt Z."/>
            <person name="Jimenez-Gonzalez A."/>
            <person name="Astvaldsson A."/>
            <person name="Andersson J.O."/>
            <person name="Svard S.G."/>
        </authorList>
    </citation>
    <scope>NUCLEOTIDE SEQUENCE</scope>
    <source>
        <strain evidence="2">ATCC 50377</strain>
    </source>
</reference>
<dbReference type="CDD" id="cd00882">
    <property type="entry name" value="Ras_like_GTPase"/>
    <property type="match status" value="1"/>
</dbReference>
<dbReference type="GO" id="GO:0005525">
    <property type="term" value="F:GTP binding"/>
    <property type="evidence" value="ECO:0007669"/>
    <property type="project" value="InterPro"/>
</dbReference>
<name>V6LAG9_9EUKA</name>
<dbReference type="Pfam" id="PF00071">
    <property type="entry name" value="Ras"/>
    <property type="match status" value="1"/>
</dbReference>
<dbReference type="Gene3D" id="3.40.50.300">
    <property type="entry name" value="P-loop containing nucleotide triphosphate hydrolases"/>
    <property type="match status" value="1"/>
</dbReference>
<accession>V6LAG9</accession>
<dbReference type="VEuPathDB" id="GiardiaDB:SS50377_26553"/>
<evidence type="ECO:0000313" key="1">
    <source>
        <dbReference type="EMBL" id="EST41407.1"/>
    </source>
</evidence>
<dbReference type="InterPro" id="IPR001806">
    <property type="entry name" value="Small_GTPase"/>
</dbReference>
<keyword evidence="3" id="KW-1185">Reference proteome</keyword>
<dbReference type="AlphaFoldDB" id="V6LAG9"/>
<dbReference type="Proteomes" id="UP000018208">
    <property type="component" value="Unassembled WGS sequence"/>
</dbReference>
<protein>
    <submittedName>
        <fullName evidence="1">Ras family domain-containing protein</fullName>
    </submittedName>
</protein>